<feature type="transmembrane region" description="Helical" evidence="1">
    <location>
        <begin position="128"/>
        <end position="149"/>
    </location>
</feature>
<accession>A0ABS6W3G7</accession>
<protein>
    <recommendedName>
        <fullName evidence="4">Glycerophosphoryl diester phosphodiesterase membrane domain-containing protein</fullName>
    </recommendedName>
</protein>
<sequence>MNLNLLEEKVNNAPELDFGDIFNESIALFKKVWVQGFVMNLLTTIIIMLFIFIMYLPFMSFAFLNPEVFSGDKTPPVWIFLILIIYLIMMFLVFVVNLLMQASFYRICKHQDLGLSVRDNYFYYFKKVYIIKAFKLALISIGIFVISFLLCGFPFLYAIVPLYLIPLFFAFNLELTSKEIVKMSFKLGTKKWLITFAVTMIAAIAAQFVGMMLCFVGVFITMSFAFIPQYFIYKKTIGFEEAQNEKFLENNAEENIFLK</sequence>
<reference evidence="2 3" key="1">
    <citation type="submission" date="2021-07" db="EMBL/GenBank/DDBJ databases">
        <title>Mesonia aestuariivivens sp. nov., isolated from a tidal flat.</title>
        <authorList>
            <person name="Kim Y.-O."/>
            <person name="Yoon J.-H."/>
        </authorList>
    </citation>
    <scope>NUCLEOTIDE SEQUENCE [LARGE SCALE GENOMIC DNA]</scope>
    <source>
        <strain evidence="2 3">JHPTF-M18</strain>
    </source>
</reference>
<feature type="transmembrane region" description="Helical" evidence="1">
    <location>
        <begin position="192"/>
        <end position="209"/>
    </location>
</feature>
<proteinExistence type="predicted"/>
<feature type="transmembrane region" description="Helical" evidence="1">
    <location>
        <begin position="155"/>
        <end position="171"/>
    </location>
</feature>
<dbReference type="EMBL" id="JAHWDF010000012">
    <property type="protein sequence ID" value="MBW2962397.1"/>
    <property type="molecule type" value="Genomic_DNA"/>
</dbReference>
<evidence type="ECO:0008006" key="4">
    <source>
        <dbReference type="Google" id="ProtNLM"/>
    </source>
</evidence>
<keyword evidence="1" id="KW-1133">Transmembrane helix</keyword>
<keyword evidence="3" id="KW-1185">Reference proteome</keyword>
<feature type="transmembrane region" description="Helical" evidence="1">
    <location>
        <begin position="78"/>
        <end position="100"/>
    </location>
</feature>
<keyword evidence="1" id="KW-0472">Membrane</keyword>
<evidence type="ECO:0000256" key="1">
    <source>
        <dbReference type="SAM" id="Phobius"/>
    </source>
</evidence>
<evidence type="ECO:0000313" key="3">
    <source>
        <dbReference type="Proteomes" id="UP000719267"/>
    </source>
</evidence>
<name>A0ABS6W3G7_9FLAO</name>
<organism evidence="2 3">
    <name type="scientific">Mesonia aestuariivivens</name>
    <dbReference type="NCBI Taxonomy" id="2796128"/>
    <lineage>
        <taxon>Bacteria</taxon>
        <taxon>Pseudomonadati</taxon>
        <taxon>Bacteroidota</taxon>
        <taxon>Flavobacteriia</taxon>
        <taxon>Flavobacteriales</taxon>
        <taxon>Flavobacteriaceae</taxon>
        <taxon>Mesonia</taxon>
    </lineage>
</organism>
<evidence type="ECO:0000313" key="2">
    <source>
        <dbReference type="EMBL" id="MBW2962397.1"/>
    </source>
</evidence>
<comment type="caution">
    <text evidence="2">The sequence shown here is derived from an EMBL/GenBank/DDBJ whole genome shotgun (WGS) entry which is preliminary data.</text>
</comment>
<keyword evidence="1" id="KW-0812">Transmembrane</keyword>
<dbReference type="RefSeq" id="WP_219040680.1">
    <property type="nucleotide sequence ID" value="NZ_JAHWDF010000012.1"/>
</dbReference>
<gene>
    <name evidence="2" type="ORF">KW502_11370</name>
</gene>
<feature type="transmembrane region" description="Helical" evidence="1">
    <location>
        <begin position="37"/>
        <end position="58"/>
    </location>
</feature>
<dbReference type="Proteomes" id="UP000719267">
    <property type="component" value="Unassembled WGS sequence"/>
</dbReference>